<dbReference type="InterPro" id="IPR003399">
    <property type="entry name" value="Mce/MlaD"/>
</dbReference>
<dbReference type="InterPro" id="IPR052336">
    <property type="entry name" value="MlaD_Phospholipid_Transporter"/>
</dbReference>
<evidence type="ECO:0000259" key="1">
    <source>
        <dbReference type="Pfam" id="PF02470"/>
    </source>
</evidence>
<reference evidence="3" key="1">
    <citation type="journal article" date="2019" name="Int. J. Syst. Evol. Microbiol.">
        <title>The Global Catalogue of Microorganisms (GCM) 10K type strain sequencing project: providing services to taxonomists for standard genome sequencing and annotation.</title>
        <authorList>
            <consortium name="The Broad Institute Genomics Platform"/>
            <consortium name="The Broad Institute Genome Sequencing Center for Infectious Disease"/>
            <person name="Wu L."/>
            <person name="Ma J."/>
        </authorList>
    </citation>
    <scope>NUCLEOTIDE SEQUENCE [LARGE SCALE GENOMIC DNA]</scope>
    <source>
        <strain evidence="3">CGMCC 4.7371</strain>
    </source>
</reference>
<gene>
    <name evidence="2" type="ORF">GCM10011584_33740</name>
</gene>
<dbReference type="NCBIfam" id="TIGR00996">
    <property type="entry name" value="Mtu_fam_mce"/>
    <property type="match status" value="1"/>
</dbReference>
<dbReference type="EMBL" id="BMNI01000015">
    <property type="protein sequence ID" value="GGO93924.1"/>
    <property type="molecule type" value="Genomic_DNA"/>
</dbReference>
<dbReference type="InterPro" id="IPR005693">
    <property type="entry name" value="Mce"/>
</dbReference>
<dbReference type="PANTHER" id="PTHR33371:SF18">
    <property type="entry name" value="MCE-FAMILY PROTEIN MCE3C"/>
    <property type="match status" value="1"/>
</dbReference>
<feature type="domain" description="Mce/MlaD" evidence="1">
    <location>
        <begin position="30"/>
        <end position="103"/>
    </location>
</feature>
<organism evidence="2 3">
    <name type="scientific">Nocardioides phosphati</name>
    <dbReference type="NCBI Taxonomy" id="1867775"/>
    <lineage>
        <taxon>Bacteria</taxon>
        <taxon>Bacillati</taxon>
        <taxon>Actinomycetota</taxon>
        <taxon>Actinomycetes</taxon>
        <taxon>Propionibacteriales</taxon>
        <taxon>Nocardioidaceae</taxon>
        <taxon>Nocardioides</taxon>
    </lineage>
</organism>
<comment type="caution">
    <text evidence="2">The sequence shown here is derived from an EMBL/GenBank/DDBJ whole genome shotgun (WGS) entry which is preliminary data.</text>
</comment>
<name>A0ABQ2NGK1_9ACTN</name>
<protein>
    <submittedName>
        <fullName evidence="2">Mce family protein</fullName>
    </submittedName>
</protein>
<evidence type="ECO:0000313" key="3">
    <source>
        <dbReference type="Proteomes" id="UP000655410"/>
    </source>
</evidence>
<accession>A0ABQ2NGK1</accession>
<dbReference type="Proteomes" id="UP000655410">
    <property type="component" value="Unassembled WGS sequence"/>
</dbReference>
<evidence type="ECO:0000313" key="2">
    <source>
        <dbReference type="EMBL" id="GGO93924.1"/>
    </source>
</evidence>
<sequence length="318" mass="34077">MKRVLPIVVAAVVVLLLASQSSALFGVRRTFTVELPDANGLRAGDAVQVAGIAVGEVTKVRAAGDRVQAEFRLDNDVPLTADTRTEVKLATLLGTRFLDLTPGKGKKLGGGGTIGLDHAYGAATLERVWLDNGDVLGRFDPAALSRAVDVLSTDLNGSPADNRAALDGLANLADLVAKRDDQLSRLLVASRSVTDEAVAQRGQLTQLMEHGDQVFAMLEQRKAAIDALLRDTRSMVVDLTATARRTHQPMSAALRKLHTILGVLVKHRDDLAETLKVADPALRLYVNSAGDGPWLGVNAPYAIFPDSWWCTFRKDIGC</sequence>
<dbReference type="Pfam" id="PF02470">
    <property type="entry name" value="MlaD"/>
    <property type="match status" value="1"/>
</dbReference>
<dbReference type="RefSeq" id="WP_188785212.1">
    <property type="nucleotide sequence ID" value="NZ_BMNI01000015.1"/>
</dbReference>
<keyword evidence="3" id="KW-1185">Reference proteome</keyword>
<dbReference type="PANTHER" id="PTHR33371">
    <property type="entry name" value="INTERMEMBRANE PHOSPHOLIPID TRANSPORT SYSTEM BINDING PROTEIN MLAD-RELATED"/>
    <property type="match status" value="1"/>
</dbReference>
<proteinExistence type="predicted"/>